<evidence type="ECO:0000313" key="2">
    <source>
        <dbReference type="EMBL" id="MDP8567577.1"/>
    </source>
</evidence>
<keyword evidence="3" id="KW-1185">Reference proteome</keyword>
<dbReference type="Proteomes" id="UP001225906">
    <property type="component" value="Unassembled WGS sequence"/>
</dbReference>
<dbReference type="InterPro" id="IPR025737">
    <property type="entry name" value="FApF"/>
</dbReference>
<feature type="chain" id="PRO_5046509749" evidence="1">
    <location>
        <begin position="27"/>
        <end position="332"/>
    </location>
</feature>
<dbReference type="Pfam" id="PF13557">
    <property type="entry name" value="Phenol_MetA_deg"/>
    <property type="match status" value="1"/>
</dbReference>
<comment type="caution">
    <text evidence="2">The sequence shown here is derived from an EMBL/GenBank/DDBJ whole genome shotgun (WGS) entry which is preliminary data.</text>
</comment>
<name>A0ABT9JSP1_9PROT</name>
<reference evidence="3" key="1">
    <citation type="journal article" date="2019" name="Int. J. Syst. Evol. Microbiol.">
        <title>The Global Catalogue of Microorganisms (GCM) 10K type strain sequencing project: providing services to taxonomists for standard genome sequencing and annotation.</title>
        <authorList>
            <consortium name="The Broad Institute Genomics Platform"/>
            <consortium name="The Broad Institute Genome Sequencing Center for Infectious Disease"/>
            <person name="Wu L."/>
            <person name="Ma J."/>
        </authorList>
    </citation>
    <scope>NUCLEOTIDE SEQUENCE [LARGE SCALE GENOMIC DNA]</scope>
    <source>
        <strain evidence="3">VKM B-3159</strain>
    </source>
</reference>
<feature type="signal peptide" evidence="1">
    <location>
        <begin position="1"/>
        <end position="26"/>
    </location>
</feature>
<dbReference type="EMBL" id="JAVCAP010000014">
    <property type="protein sequence ID" value="MDP8567577.1"/>
    <property type="molecule type" value="Genomic_DNA"/>
</dbReference>
<gene>
    <name evidence="2" type="ORF">Q9291_06920</name>
</gene>
<sequence>MHHFIFKSVRASIFLALALIFTSAQAAQLDLMPDDYVVKPDTVQLAFNLLQRRQIGAYVNGSLPQNSVRISPFLPAIPLAKTVIESQVASIRLSKFMTLGEFTVAPVLVASYRNIENTSSSYSALVDMQKILGEGAQGVHGDIGVGGTLWLVNQPAKHEFLGVTAFMTLPTGDYDARKNINLSENRWRFVLSGGWVTTLGDKWVNEFSPEIAWYGDNNAYRDFTQSRYILNTQLKGTDELSQEKTYALSDTLRYKITPSIHVFSMAQINRGGKTYVNNSKLSDAADNTRIALGLLFYTQGGNQWMLRYQKDTAIENGLRLADEVTLRYMHYF</sequence>
<proteinExistence type="predicted"/>
<dbReference type="RefSeq" id="WP_306389301.1">
    <property type="nucleotide sequence ID" value="NZ_JAVCAP010000014.1"/>
</dbReference>
<evidence type="ECO:0000313" key="3">
    <source>
        <dbReference type="Proteomes" id="UP001225906"/>
    </source>
</evidence>
<accession>A0ABT9JSP1</accession>
<organism evidence="2 3">
    <name type="scientific">Methylophilus aquaticus</name>
    <dbReference type="NCBI Taxonomy" id="1971610"/>
    <lineage>
        <taxon>Bacteria</taxon>
        <taxon>Pseudomonadati</taxon>
        <taxon>Pseudomonadota</taxon>
        <taxon>Betaproteobacteria</taxon>
        <taxon>Nitrosomonadales</taxon>
        <taxon>Methylophilaceae</taxon>
        <taxon>Methylophilus</taxon>
    </lineage>
</organism>
<evidence type="ECO:0000256" key="1">
    <source>
        <dbReference type="SAM" id="SignalP"/>
    </source>
</evidence>
<keyword evidence="1" id="KW-0732">Signal</keyword>
<protein>
    <submittedName>
        <fullName evidence="2">Transporter</fullName>
    </submittedName>
</protein>